<protein>
    <submittedName>
        <fullName evidence="3">Uncharacterized protein</fullName>
    </submittedName>
</protein>
<evidence type="ECO:0000313" key="3">
    <source>
        <dbReference type="EMBL" id="MEN1945473.1"/>
    </source>
</evidence>
<gene>
    <name evidence="3" type="ORF">WJX64_02845</name>
</gene>
<feature type="region of interest" description="Disordered" evidence="1">
    <location>
        <begin position="1"/>
        <end position="55"/>
    </location>
</feature>
<feature type="transmembrane region" description="Helical" evidence="2">
    <location>
        <begin position="59"/>
        <end position="84"/>
    </location>
</feature>
<reference evidence="3 4" key="1">
    <citation type="submission" date="2024-03" db="EMBL/GenBank/DDBJ databases">
        <title>YIM 134122 draft genome.</title>
        <authorList>
            <person name="Zuo S."/>
            <person name="Xiong L."/>
        </authorList>
    </citation>
    <scope>NUCLEOTIDE SEQUENCE [LARGE SCALE GENOMIC DNA]</scope>
    <source>
        <strain evidence="3 4">YIM 134122</strain>
    </source>
</reference>
<accession>A0ABU9W0W0</accession>
<feature type="compositionally biased region" description="Low complexity" evidence="1">
    <location>
        <begin position="24"/>
        <end position="37"/>
    </location>
</feature>
<organism evidence="3 4">
    <name type="scientific">Leifsonia stereocauli</name>
    <dbReference type="NCBI Taxonomy" id="3134136"/>
    <lineage>
        <taxon>Bacteria</taxon>
        <taxon>Bacillati</taxon>
        <taxon>Actinomycetota</taxon>
        <taxon>Actinomycetes</taxon>
        <taxon>Micrococcales</taxon>
        <taxon>Microbacteriaceae</taxon>
        <taxon>Leifsonia</taxon>
    </lineage>
</organism>
<evidence type="ECO:0000256" key="1">
    <source>
        <dbReference type="SAM" id="MobiDB-lite"/>
    </source>
</evidence>
<keyword evidence="2" id="KW-0472">Membrane</keyword>
<comment type="caution">
    <text evidence="3">The sequence shown here is derived from an EMBL/GenBank/DDBJ whole genome shotgun (WGS) entry which is preliminary data.</text>
</comment>
<evidence type="ECO:0000313" key="4">
    <source>
        <dbReference type="Proteomes" id="UP001425155"/>
    </source>
</evidence>
<keyword evidence="2" id="KW-1133">Transmembrane helix</keyword>
<dbReference type="Proteomes" id="UP001425155">
    <property type="component" value="Unassembled WGS sequence"/>
</dbReference>
<feature type="compositionally biased region" description="Basic residues" evidence="1">
    <location>
        <begin position="43"/>
        <end position="55"/>
    </location>
</feature>
<proteinExistence type="predicted"/>
<feature type="compositionally biased region" description="Basic and acidic residues" evidence="1">
    <location>
        <begin position="1"/>
        <end position="10"/>
    </location>
</feature>
<name>A0ABU9W0W0_9MICO</name>
<sequence>MDNDSVKDDAQTPAASPVAPPPAAAAAPKVPRASKPRVPGTKAKPKPAAKPRKKLSKTAIALIAVSGVAVLGWASFAVAVNVAANTNDELVHLQADNTKMSGEKDDLIGDLTEMTASRDQYMNASDAVAKREDAVKVKETALQTREDAVKGREDAVTGAEARAAQTTLKDGYSYIVGVSMEPGVYEATSASGTCYWEINTSGTNGSDIVDNDLGAQGLIRVTVSGGQDFNSSRCGDWKKVG</sequence>
<keyword evidence="4" id="KW-1185">Reference proteome</keyword>
<keyword evidence="2" id="KW-0812">Transmembrane</keyword>
<evidence type="ECO:0000256" key="2">
    <source>
        <dbReference type="SAM" id="Phobius"/>
    </source>
</evidence>
<dbReference type="EMBL" id="JBCLVG010000001">
    <property type="protein sequence ID" value="MEN1945473.1"/>
    <property type="molecule type" value="Genomic_DNA"/>
</dbReference>
<dbReference type="RefSeq" id="WP_342111612.1">
    <property type="nucleotide sequence ID" value="NZ_JBCAUN010000001.1"/>
</dbReference>